<reference evidence="1 2" key="1">
    <citation type="submission" date="2019-09" db="EMBL/GenBank/DDBJ databases">
        <title>YIM 48816 draft genome.</title>
        <authorList>
            <person name="Jiang L."/>
        </authorList>
    </citation>
    <scope>NUCLEOTIDE SEQUENCE [LARGE SCALE GENOMIC DNA]</scope>
    <source>
        <strain evidence="1 2">YIM 48816</strain>
    </source>
</reference>
<proteinExistence type="predicted"/>
<protein>
    <submittedName>
        <fullName evidence="1">Uncharacterized protein</fullName>
    </submittedName>
</protein>
<organism evidence="1 2">
    <name type="scientific">Methylobacterium soli</name>
    <dbReference type="NCBI Taxonomy" id="553447"/>
    <lineage>
        <taxon>Bacteria</taxon>
        <taxon>Pseudomonadati</taxon>
        <taxon>Pseudomonadota</taxon>
        <taxon>Alphaproteobacteria</taxon>
        <taxon>Hyphomicrobiales</taxon>
        <taxon>Methylobacteriaceae</taxon>
        <taxon>Methylobacterium</taxon>
    </lineage>
</organism>
<evidence type="ECO:0000313" key="2">
    <source>
        <dbReference type="Proteomes" id="UP000474159"/>
    </source>
</evidence>
<evidence type="ECO:0000313" key="1">
    <source>
        <dbReference type="EMBL" id="KAB1074109.1"/>
    </source>
</evidence>
<dbReference type="RefSeq" id="WP_151003922.1">
    <property type="nucleotide sequence ID" value="NZ_BPQY01000375.1"/>
</dbReference>
<sequence length="67" mass="7043">MADPLDDDPVHEAIEALKAAGRSVLPAEDAPGLYRVDHGPEMTGGDILAMAIQMGLLDGREEDGRDG</sequence>
<dbReference type="EMBL" id="VZZK01000039">
    <property type="protein sequence ID" value="KAB1074109.1"/>
    <property type="molecule type" value="Genomic_DNA"/>
</dbReference>
<dbReference type="OrthoDB" id="7998964at2"/>
<gene>
    <name evidence="1" type="ORF">F6X53_26270</name>
</gene>
<comment type="caution">
    <text evidence="1">The sequence shown here is derived from an EMBL/GenBank/DDBJ whole genome shotgun (WGS) entry which is preliminary data.</text>
</comment>
<dbReference type="AlphaFoldDB" id="A0A6L3SUI2"/>
<dbReference type="Proteomes" id="UP000474159">
    <property type="component" value="Unassembled WGS sequence"/>
</dbReference>
<name>A0A6L3SUI2_9HYPH</name>
<keyword evidence="2" id="KW-1185">Reference proteome</keyword>
<accession>A0A6L3SUI2</accession>